<reference evidence="1 2" key="1">
    <citation type="submission" date="2018-03" db="EMBL/GenBank/DDBJ databases">
        <title>Genomic Encyclopedia of Type Strains, Phase III (KMG-III): the genomes of soil and plant-associated and newly described type strains.</title>
        <authorList>
            <person name="Whitman W."/>
        </authorList>
    </citation>
    <scope>NUCLEOTIDE SEQUENCE [LARGE SCALE GENOMIC DNA]</scope>
    <source>
        <strain evidence="1 2">CGMCC 1.07653</strain>
    </source>
</reference>
<dbReference type="RefSeq" id="WP_106587929.1">
    <property type="nucleotide sequence ID" value="NZ_PYAV01000003.1"/>
</dbReference>
<protein>
    <submittedName>
        <fullName evidence="1">Uncharacterized protein</fullName>
    </submittedName>
</protein>
<sequence>MRTQTEAFHLLQNIYTNEVMMDEKRRIFRMLYRHMMEQLSYLHMQSIVTEKAKDRMRYFRLYAYMPGENIFKSMQHVFNTARGEKVHDRAETNRHVQNIYCALYKPAGLKNPVIPDEFWNTPIGTACLVAEHGPGAVEEILNDVEKALEDVSEST</sequence>
<dbReference type="Proteomes" id="UP000242310">
    <property type="component" value="Unassembled WGS sequence"/>
</dbReference>
<evidence type="ECO:0000313" key="1">
    <source>
        <dbReference type="EMBL" id="PSL50614.1"/>
    </source>
</evidence>
<proteinExistence type="predicted"/>
<comment type="caution">
    <text evidence="1">The sequence shown here is derived from an EMBL/GenBank/DDBJ whole genome shotgun (WGS) entry which is preliminary data.</text>
</comment>
<dbReference type="EMBL" id="PYAV01000003">
    <property type="protein sequence ID" value="PSL50614.1"/>
    <property type="molecule type" value="Genomic_DNA"/>
</dbReference>
<keyword evidence="2" id="KW-1185">Reference proteome</keyword>
<organism evidence="1 2">
    <name type="scientific">Salsuginibacillus halophilus</name>
    <dbReference type="NCBI Taxonomy" id="517424"/>
    <lineage>
        <taxon>Bacteria</taxon>
        <taxon>Bacillati</taxon>
        <taxon>Bacillota</taxon>
        <taxon>Bacilli</taxon>
        <taxon>Bacillales</taxon>
        <taxon>Bacillaceae</taxon>
        <taxon>Salsuginibacillus</taxon>
    </lineage>
</organism>
<evidence type="ECO:0000313" key="2">
    <source>
        <dbReference type="Proteomes" id="UP000242310"/>
    </source>
</evidence>
<accession>A0A2P8HWR1</accession>
<dbReference type="AlphaFoldDB" id="A0A2P8HWR1"/>
<dbReference type="OrthoDB" id="2964969at2"/>
<name>A0A2P8HWR1_9BACI</name>
<gene>
    <name evidence="1" type="ORF">B0H94_103227</name>
</gene>